<keyword evidence="2" id="KW-1185">Reference proteome</keyword>
<accession>A0AA88IG10</accession>
<gene>
    <name evidence="1" type="ORF">QYM36_002035</name>
</gene>
<sequence length="132" mass="14860">MENSQSLPAMHQLTKRMKRERHETLQSVVAEFPRHDIICVVGDLNAKVGSCHNYCPEVMGKHGIGDMNENGALLVDFALNNDLVIGGILDLFVILDDVVPRGINKHFEKALSELPKDDEASRFYVSDWQELN</sequence>
<dbReference type="PANTHER" id="PTHR23227">
    <property type="entry name" value="BUCENTAUR RELATED"/>
    <property type="match status" value="1"/>
</dbReference>
<name>A0AA88IG10_ARTSF</name>
<evidence type="ECO:0000313" key="2">
    <source>
        <dbReference type="Proteomes" id="UP001187531"/>
    </source>
</evidence>
<dbReference type="PANTHER" id="PTHR23227:SF67">
    <property type="entry name" value="CRANIOFACIAL DEVELOPMENT PROTEIN 2-LIKE"/>
    <property type="match status" value="1"/>
</dbReference>
<dbReference type="EMBL" id="JAVRJZ010000004">
    <property type="protein sequence ID" value="KAK2723556.1"/>
    <property type="molecule type" value="Genomic_DNA"/>
</dbReference>
<comment type="caution">
    <text evidence="1">The sequence shown here is derived from an EMBL/GenBank/DDBJ whole genome shotgun (WGS) entry which is preliminary data.</text>
</comment>
<dbReference type="AlphaFoldDB" id="A0AA88IG10"/>
<protein>
    <recommendedName>
        <fullName evidence="3">Craniofacial development protein 2-like</fullName>
    </recommendedName>
</protein>
<dbReference type="InterPro" id="IPR027124">
    <property type="entry name" value="Swc5/CFDP1/2"/>
</dbReference>
<dbReference type="Proteomes" id="UP001187531">
    <property type="component" value="Unassembled WGS sequence"/>
</dbReference>
<reference evidence="1" key="1">
    <citation type="submission" date="2023-07" db="EMBL/GenBank/DDBJ databases">
        <title>Chromosome-level genome assembly of Artemia franciscana.</title>
        <authorList>
            <person name="Jo E."/>
        </authorList>
    </citation>
    <scope>NUCLEOTIDE SEQUENCE</scope>
    <source>
        <tissue evidence="1">Whole body</tissue>
    </source>
</reference>
<proteinExistence type="predicted"/>
<evidence type="ECO:0008006" key="3">
    <source>
        <dbReference type="Google" id="ProtNLM"/>
    </source>
</evidence>
<organism evidence="1 2">
    <name type="scientific">Artemia franciscana</name>
    <name type="common">Brine shrimp</name>
    <name type="synonym">Artemia sanfranciscana</name>
    <dbReference type="NCBI Taxonomy" id="6661"/>
    <lineage>
        <taxon>Eukaryota</taxon>
        <taxon>Metazoa</taxon>
        <taxon>Ecdysozoa</taxon>
        <taxon>Arthropoda</taxon>
        <taxon>Crustacea</taxon>
        <taxon>Branchiopoda</taxon>
        <taxon>Anostraca</taxon>
        <taxon>Artemiidae</taxon>
        <taxon>Artemia</taxon>
    </lineage>
</organism>
<evidence type="ECO:0000313" key="1">
    <source>
        <dbReference type="EMBL" id="KAK2723556.1"/>
    </source>
</evidence>
<dbReference type="Gene3D" id="3.60.10.10">
    <property type="entry name" value="Endonuclease/exonuclease/phosphatase"/>
    <property type="match status" value="1"/>
</dbReference>
<dbReference type="InterPro" id="IPR036691">
    <property type="entry name" value="Endo/exonu/phosph_ase_sf"/>
</dbReference>